<accession>A0A091GZH5</accession>
<feature type="region of interest" description="Disordered" evidence="1">
    <location>
        <begin position="94"/>
        <end position="140"/>
    </location>
</feature>
<feature type="compositionally biased region" description="Polar residues" evidence="1">
    <location>
        <begin position="120"/>
        <end position="137"/>
    </location>
</feature>
<feature type="region of interest" description="Disordered" evidence="1">
    <location>
        <begin position="31"/>
        <end position="79"/>
    </location>
</feature>
<evidence type="ECO:0000313" key="2">
    <source>
        <dbReference type="EMBL" id="KFO88956.1"/>
    </source>
</evidence>
<proteinExistence type="predicted"/>
<protein>
    <submittedName>
        <fullName evidence="2">Uncharacterized protein</fullName>
    </submittedName>
</protein>
<dbReference type="EMBL" id="KL518984">
    <property type="protein sequence ID" value="KFO88956.1"/>
    <property type="molecule type" value="Genomic_DNA"/>
</dbReference>
<gene>
    <name evidence="2" type="ORF">N320_00121</name>
</gene>
<reference evidence="2 3" key="1">
    <citation type="submission" date="2014-04" db="EMBL/GenBank/DDBJ databases">
        <title>Genome evolution of avian class.</title>
        <authorList>
            <person name="Zhang G."/>
            <person name="Li C."/>
        </authorList>
    </citation>
    <scope>NUCLEOTIDE SEQUENCE [LARGE SCALE GENOMIC DNA]</scope>
    <source>
        <strain evidence="2">BGI_N320</strain>
    </source>
</reference>
<dbReference type="AlphaFoldDB" id="A0A091GZH5"/>
<name>A0A091GZH5_BUCRH</name>
<evidence type="ECO:0000313" key="3">
    <source>
        <dbReference type="Proteomes" id="UP000054064"/>
    </source>
</evidence>
<evidence type="ECO:0000256" key="1">
    <source>
        <dbReference type="SAM" id="MobiDB-lite"/>
    </source>
</evidence>
<keyword evidence="3" id="KW-1185">Reference proteome</keyword>
<feature type="non-terminal residue" evidence="2">
    <location>
        <position position="187"/>
    </location>
</feature>
<organism evidence="2 3">
    <name type="scientific">Buceros rhinoceros silvestris</name>
    <dbReference type="NCBI Taxonomy" id="175836"/>
    <lineage>
        <taxon>Eukaryota</taxon>
        <taxon>Metazoa</taxon>
        <taxon>Chordata</taxon>
        <taxon>Craniata</taxon>
        <taxon>Vertebrata</taxon>
        <taxon>Euteleostomi</taxon>
        <taxon>Archelosauria</taxon>
        <taxon>Archosauria</taxon>
        <taxon>Dinosauria</taxon>
        <taxon>Saurischia</taxon>
        <taxon>Theropoda</taxon>
        <taxon>Coelurosauria</taxon>
        <taxon>Aves</taxon>
        <taxon>Neognathae</taxon>
        <taxon>Neoaves</taxon>
        <taxon>Telluraves</taxon>
        <taxon>Coraciimorphae</taxon>
        <taxon>Bucerotiformes</taxon>
        <taxon>Bucerotidae</taxon>
        <taxon>Buceros</taxon>
    </lineage>
</organism>
<feature type="compositionally biased region" description="Polar residues" evidence="1">
    <location>
        <begin position="43"/>
        <end position="52"/>
    </location>
</feature>
<dbReference type="Proteomes" id="UP000054064">
    <property type="component" value="Unassembled WGS sequence"/>
</dbReference>
<sequence length="187" mass="20048">MTAPSFPPAVSAAMQQVSSAVEICSSATQPLVLQPPVPGQSRPGMQSDSRASSFWPCPSDFRNTGTGDQLDGTNSEITGPLPLHLEARQENVLNVESERQRFGTSDRGIQASGREKPPIQENTDSSPKENPSPSFQPGCSCLFRSKAESLPESATRAELPSVEFTERANFAEKILDLHGSADKNGPH</sequence>
<feature type="compositionally biased region" description="Polar residues" evidence="1">
    <location>
        <begin position="61"/>
        <end position="77"/>
    </location>
</feature>